<evidence type="ECO:0000259" key="6">
    <source>
        <dbReference type="Pfam" id="PF00881"/>
    </source>
</evidence>
<reference evidence="7 8" key="1">
    <citation type="journal article" date="2022" name="Res Sq">
        <title>Evolution of multicellular longitudinally dividing oral cavity symbionts (Neisseriaceae).</title>
        <authorList>
            <person name="Nyongesa S."/>
            <person name="Weber P."/>
            <person name="Bernet E."/>
            <person name="Pullido F."/>
            <person name="Nieckarz M."/>
            <person name="Delaby M."/>
            <person name="Nieves C."/>
            <person name="Viehboeck T."/>
            <person name="Krause N."/>
            <person name="Rivera-Millot A."/>
            <person name="Nakamura A."/>
            <person name="Vischer N."/>
            <person name="VanNieuwenhze M."/>
            <person name="Brun Y."/>
            <person name="Cava F."/>
            <person name="Bulgheresi S."/>
            <person name="Veyrier F."/>
        </authorList>
    </citation>
    <scope>NUCLEOTIDE SEQUENCE [LARGE SCALE GENOMIC DNA]</scope>
    <source>
        <strain evidence="7 8">SN4</strain>
    </source>
</reference>
<evidence type="ECO:0000256" key="2">
    <source>
        <dbReference type="ARBA" id="ARBA00007118"/>
    </source>
</evidence>
<evidence type="ECO:0000256" key="3">
    <source>
        <dbReference type="ARBA" id="ARBA00022630"/>
    </source>
</evidence>
<keyword evidence="5" id="KW-0560">Oxidoreductase</keyword>
<dbReference type="RefSeq" id="WP_058305222.1">
    <property type="nucleotide sequence ID" value="NZ_CABKVG010000006.1"/>
</dbReference>
<evidence type="ECO:0000256" key="4">
    <source>
        <dbReference type="ARBA" id="ARBA00022643"/>
    </source>
</evidence>
<proteinExistence type="inferred from homology"/>
<comment type="cofactor">
    <cofactor evidence="1">
        <name>FMN</name>
        <dbReference type="ChEBI" id="CHEBI:58210"/>
    </cofactor>
</comment>
<evidence type="ECO:0000256" key="5">
    <source>
        <dbReference type="ARBA" id="ARBA00023002"/>
    </source>
</evidence>
<keyword evidence="4" id="KW-0288">FMN</keyword>
<dbReference type="Pfam" id="PF00881">
    <property type="entry name" value="Nitroreductase"/>
    <property type="match status" value="1"/>
</dbReference>
<keyword evidence="8" id="KW-1185">Reference proteome</keyword>
<keyword evidence="3" id="KW-0285">Flavoprotein</keyword>
<organism evidence="7 8">
    <name type="scientific">Vitreoscilla massiliensis</name>
    <dbReference type="NCBI Taxonomy" id="1689272"/>
    <lineage>
        <taxon>Bacteria</taxon>
        <taxon>Pseudomonadati</taxon>
        <taxon>Pseudomonadota</taxon>
        <taxon>Betaproteobacteria</taxon>
        <taxon>Neisseriales</taxon>
        <taxon>Neisseriaceae</taxon>
        <taxon>Vitreoscilla</taxon>
    </lineage>
</organism>
<dbReference type="InterPro" id="IPR029479">
    <property type="entry name" value="Nitroreductase"/>
</dbReference>
<name>A0ABY4E5F6_9NEIS</name>
<gene>
    <name evidence="7" type="ORF">LVJ82_08595</name>
</gene>
<dbReference type="SUPFAM" id="SSF55469">
    <property type="entry name" value="FMN-dependent nitroreductase-like"/>
    <property type="match status" value="1"/>
</dbReference>
<comment type="similarity">
    <text evidence="2">Belongs to the nitroreductase family.</text>
</comment>
<dbReference type="Proteomes" id="UP000832011">
    <property type="component" value="Chromosome"/>
</dbReference>
<dbReference type="InterPro" id="IPR000415">
    <property type="entry name" value="Nitroreductase-like"/>
</dbReference>
<sequence>MSLLDDLHWRYAAKHLNGTPVPQADVDYIVEAARMAPSSSGLQPFQVLVIRNADLIAQLSHCVYGNQQLQNCSPLLVFAAWDDYTEERVNEFFSRQNAERNLPDSVTDAYRTRLLEHVLHAGETENHHHAAKQAFLSAMCAMMAAAERRIDCTPMEGFEADKVDAILNLRAQGLRSTLLLPLGYRDEHNDWLLHMKKVRRSDDTFAIRLD</sequence>
<protein>
    <submittedName>
        <fullName evidence="7">Nitroreductase family protein</fullName>
    </submittedName>
</protein>
<accession>A0ABY4E5F6</accession>
<dbReference type="EMBL" id="CP091511">
    <property type="protein sequence ID" value="UOO91006.1"/>
    <property type="molecule type" value="Genomic_DNA"/>
</dbReference>
<evidence type="ECO:0000256" key="1">
    <source>
        <dbReference type="ARBA" id="ARBA00001917"/>
    </source>
</evidence>
<dbReference type="PANTHER" id="PTHR43673:SF2">
    <property type="entry name" value="NITROREDUCTASE"/>
    <property type="match status" value="1"/>
</dbReference>
<evidence type="ECO:0000313" key="8">
    <source>
        <dbReference type="Proteomes" id="UP000832011"/>
    </source>
</evidence>
<feature type="domain" description="Nitroreductase" evidence="6">
    <location>
        <begin position="9"/>
        <end position="184"/>
    </location>
</feature>
<dbReference type="PANTHER" id="PTHR43673">
    <property type="entry name" value="NAD(P)H NITROREDUCTASE YDGI-RELATED"/>
    <property type="match status" value="1"/>
</dbReference>
<dbReference type="Gene3D" id="3.40.109.10">
    <property type="entry name" value="NADH Oxidase"/>
    <property type="match status" value="1"/>
</dbReference>
<evidence type="ECO:0000313" key="7">
    <source>
        <dbReference type="EMBL" id="UOO91006.1"/>
    </source>
</evidence>